<proteinExistence type="predicted"/>
<feature type="region of interest" description="Disordered" evidence="1">
    <location>
        <begin position="58"/>
        <end position="81"/>
    </location>
</feature>
<dbReference type="Proteomes" id="UP000233551">
    <property type="component" value="Unassembled WGS sequence"/>
</dbReference>
<evidence type="ECO:0000256" key="1">
    <source>
        <dbReference type="SAM" id="MobiDB-lite"/>
    </source>
</evidence>
<evidence type="ECO:0000313" key="3">
    <source>
        <dbReference type="Proteomes" id="UP000233551"/>
    </source>
</evidence>
<accession>A0A2I0J3F2</accession>
<keyword evidence="3" id="KW-1185">Reference proteome</keyword>
<name>A0A2I0J3F2_PUNGR</name>
<protein>
    <submittedName>
        <fullName evidence="2">Uncharacterized protein</fullName>
    </submittedName>
</protein>
<reference evidence="2 3" key="1">
    <citation type="submission" date="2017-11" db="EMBL/GenBank/DDBJ databases">
        <title>De-novo sequencing of pomegranate (Punica granatum L.) genome.</title>
        <authorList>
            <person name="Akparov Z."/>
            <person name="Amiraslanov A."/>
            <person name="Hajiyeva S."/>
            <person name="Abbasov M."/>
            <person name="Kaur K."/>
            <person name="Hamwieh A."/>
            <person name="Solovyev V."/>
            <person name="Salamov A."/>
            <person name="Braich B."/>
            <person name="Kosarev P."/>
            <person name="Mahmoud A."/>
            <person name="Hajiyev E."/>
            <person name="Babayeva S."/>
            <person name="Izzatullayeva V."/>
            <person name="Mammadov A."/>
            <person name="Mammadov A."/>
            <person name="Sharifova S."/>
            <person name="Ojaghi J."/>
            <person name="Eynullazada K."/>
            <person name="Bayramov B."/>
            <person name="Abdulazimova A."/>
            <person name="Shahmuradov I."/>
        </authorList>
    </citation>
    <scope>NUCLEOTIDE SEQUENCE [LARGE SCALE GENOMIC DNA]</scope>
    <source>
        <strain evidence="3">cv. AG2017</strain>
        <tissue evidence="2">Leaf</tissue>
    </source>
</reference>
<organism evidence="2 3">
    <name type="scientific">Punica granatum</name>
    <name type="common">Pomegranate</name>
    <dbReference type="NCBI Taxonomy" id="22663"/>
    <lineage>
        <taxon>Eukaryota</taxon>
        <taxon>Viridiplantae</taxon>
        <taxon>Streptophyta</taxon>
        <taxon>Embryophyta</taxon>
        <taxon>Tracheophyta</taxon>
        <taxon>Spermatophyta</taxon>
        <taxon>Magnoliopsida</taxon>
        <taxon>eudicotyledons</taxon>
        <taxon>Gunneridae</taxon>
        <taxon>Pentapetalae</taxon>
        <taxon>rosids</taxon>
        <taxon>malvids</taxon>
        <taxon>Myrtales</taxon>
        <taxon>Lythraceae</taxon>
        <taxon>Punica</taxon>
    </lineage>
</organism>
<comment type="caution">
    <text evidence="2">The sequence shown here is derived from an EMBL/GenBank/DDBJ whole genome shotgun (WGS) entry which is preliminary data.</text>
</comment>
<dbReference type="AlphaFoldDB" id="A0A2I0J3F2"/>
<evidence type="ECO:0000313" key="2">
    <source>
        <dbReference type="EMBL" id="PKI50759.1"/>
    </source>
</evidence>
<dbReference type="EMBL" id="PGOL01002084">
    <property type="protein sequence ID" value="PKI50759.1"/>
    <property type="molecule type" value="Genomic_DNA"/>
</dbReference>
<gene>
    <name evidence="2" type="ORF">CRG98_028901</name>
</gene>
<sequence>MTNVGCHLHHFRVQSVLSGEQCRCVCAPAFRLSMTPARVCLRTPVRALLLPCASDVPRMHARPRPERSQTSSSPARLPACPTARLRPYRVSYLA</sequence>